<evidence type="ECO:0000256" key="1">
    <source>
        <dbReference type="ARBA" id="ARBA00022448"/>
    </source>
</evidence>
<evidence type="ECO:0000256" key="3">
    <source>
        <dbReference type="ARBA" id="ARBA00023065"/>
    </source>
</evidence>
<dbReference type="PANTHER" id="PTHR45628">
    <property type="entry name" value="VOLTAGE-DEPENDENT CALCIUM CHANNEL TYPE A SUBUNIT ALPHA-1"/>
    <property type="match status" value="1"/>
</dbReference>
<evidence type="ECO:0000256" key="4">
    <source>
        <dbReference type="ARBA" id="ARBA00023303"/>
    </source>
</evidence>
<dbReference type="GO" id="GO:0034220">
    <property type="term" value="P:monoatomic ion transmembrane transport"/>
    <property type="evidence" value="ECO:0007669"/>
    <property type="project" value="UniProtKB-KW"/>
</dbReference>
<dbReference type="InterPro" id="IPR050599">
    <property type="entry name" value="VDCC_alpha-1_subunit"/>
</dbReference>
<dbReference type="AlphaFoldDB" id="A0ABD0RFI3"/>
<dbReference type="Proteomes" id="UP001529510">
    <property type="component" value="Unassembled WGS sequence"/>
</dbReference>
<comment type="caution">
    <text evidence="5">The sequence shown here is derived from an EMBL/GenBank/DDBJ whole genome shotgun (WGS) entry which is preliminary data.</text>
</comment>
<organism evidence="5 6">
    <name type="scientific">Cirrhinus mrigala</name>
    <name type="common">Mrigala</name>
    <dbReference type="NCBI Taxonomy" id="683832"/>
    <lineage>
        <taxon>Eukaryota</taxon>
        <taxon>Metazoa</taxon>
        <taxon>Chordata</taxon>
        <taxon>Craniata</taxon>
        <taxon>Vertebrata</taxon>
        <taxon>Euteleostomi</taxon>
        <taxon>Actinopterygii</taxon>
        <taxon>Neopterygii</taxon>
        <taxon>Teleostei</taxon>
        <taxon>Ostariophysi</taxon>
        <taxon>Cypriniformes</taxon>
        <taxon>Cyprinidae</taxon>
        <taxon>Labeoninae</taxon>
        <taxon>Labeonini</taxon>
        <taxon>Cirrhinus</taxon>
    </lineage>
</organism>
<keyword evidence="1" id="KW-0813">Transport</keyword>
<sequence length="98" mass="10778">MSQYYMNEEGEDNPFICSSNKENGMLRCSEVPPLKEGVECTLNPSPLGHAYSGLNGTGNSSCVNWNQLYSVCKPGELNPHKGAVNFDNIGYAWIAIFQ</sequence>
<name>A0ABD0RFI3_CIRMR</name>
<dbReference type="EMBL" id="JAMKFB020000003">
    <property type="protein sequence ID" value="KAL0197295.1"/>
    <property type="molecule type" value="Genomic_DNA"/>
</dbReference>
<proteinExistence type="predicted"/>
<keyword evidence="6" id="KW-1185">Reference proteome</keyword>
<keyword evidence="2" id="KW-0851">Voltage-gated channel</keyword>
<feature type="non-terminal residue" evidence="5">
    <location>
        <position position="98"/>
    </location>
</feature>
<evidence type="ECO:0000313" key="5">
    <source>
        <dbReference type="EMBL" id="KAL0197295.1"/>
    </source>
</evidence>
<accession>A0ABD0RFI3</accession>
<gene>
    <name evidence="5" type="ORF">M9458_005835</name>
</gene>
<evidence type="ECO:0000313" key="6">
    <source>
        <dbReference type="Proteomes" id="UP001529510"/>
    </source>
</evidence>
<keyword evidence="3" id="KW-0406">Ion transport</keyword>
<reference evidence="5 6" key="1">
    <citation type="submission" date="2024-05" db="EMBL/GenBank/DDBJ databases">
        <title>Genome sequencing and assembly of Indian major carp, Cirrhinus mrigala (Hamilton, 1822).</title>
        <authorList>
            <person name="Mohindra V."/>
            <person name="Chowdhury L.M."/>
            <person name="Lal K."/>
            <person name="Jena J.K."/>
        </authorList>
    </citation>
    <scope>NUCLEOTIDE SEQUENCE [LARGE SCALE GENOMIC DNA]</scope>
    <source>
        <strain evidence="5">CM1030</strain>
        <tissue evidence="5">Blood</tissue>
    </source>
</reference>
<dbReference type="GO" id="GO:0034702">
    <property type="term" value="C:monoatomic ion channel complex"/>
    <property type="evidence" value="ECO:0007669"/>
    <property type="project" value="UniProtKB-KW"/>
</dbReference>
<evidence type="ECO:0000256" key="2">
    <source>
        <dbReference type="ARBA" id="ARBA00022882"/>
    </source>
</evidence>
<keyword evidence="4" id="KW-0407">Ion channel</keyword>
<protein>
    <submittedName>
        <fullName evidence="5">Uncharacterized protein</fullName>
    </submittedName>
</protein>
<dbReference type="PANTHER" id="PTHR45628:SF37">
    <property type="entry name" value="VOLTAGE-DEPENDENT T-TYPE CALCIUM CHANNEL SUBUNIT ALPHA-1H"/>
    <property type="match status" value="1"/>
</dbReference>